<gene>
    <name evidence="3" type="ORF">DEBR0S3_15148G</name>
</gene>
<organism evidence="3 4">
    <name type="scientific">Dekkera bruxellensis</name>
    <name type="common">Brettanomyces custersii</name>
    <dbReference type="NCBI Taxonomy" id="5007"/>
    <lineage>
        <taxon>Eukaryota</taxon>
        <taxon>Fungi</taxon>
        <taxon>Dikarya</taxon>
        <taxon>Ascomycota</taxon>
        <taxon>Saccharomycotina</taxon>
        <taxon>Pichiomycetes</taxon>
        <taxon>Pichiales</taxon>
        <taxon>Pichiaceae</taxon>
        <taxon>Brettanomyces</taxon>
    </lineage>
</organism>
<dbReference type="EMBL" id="CABFWN010000003">
    <property type="protein sequence ID" value="VUG18584.1"/>
    <property type="molecule type" value="Genomic_DNA"/>
</dbReference>
<feature type="domain" description="Ras-GAP" evidence="2">
    <location>
        <begin position="492"/>
        <end position="718"/>
    </location>
</feature>
<dbReference type="AlphaFoldDB" id="A0A7D9H2N3"/>
<dbReference type="CDD" id="cd05137">
    <property type="entry name" value="RasGAP_CLA2_BUD2"/>
    <property type="match status" value="1"/>
</dbReference>
<keyword evidence="1" id="KW-0343">GTPase activation</keyword>
<dbReference type="CDD" id="cd00030">
    <property type="entry name" value="C2"/>
    <property type="match status" value="1"/>
</dbReference>
<dbReference type="Gene3D" id="1.10.506.10">
    <property type="entry name" value="GTPase Activation - p120gap, domain 1"/>
    <property type="match status" value="1"/>
</dbReference>
<sequence length="979" mass="111575">MTPNVPSIPAPRSLAISVLENNMIKSHGEFDCDDVSWAYSFDPNSPNKDLGDWKKMPLEINSRGELRAHDSAVIVPNVQQCIVGTFPGHLILKLGITTQKVLYFRLPSYKVYSDLLACLMSWQNLKPKGLISKWNFSRSIVYDKHLQANDVLICRFKVYGPLPSNKKVAVDSRLPKMSSYPIDSESDVEEGWFTAIGHLMPNGILTLLCETDGSAIYSINVASLFSSEVRKVHSSVVQTNNVLFVGVINELRVLHGVSDDFMSNGSFLIPPKGANSSETKRLSSASRVLLDFDLCIDLEDWYVALKSVTALEYVGNTLYEKKLRLVRNVNLEILEATFEDDTVCKEHPNIYCELVMWGAPWFKTSVVKASEISNCFWKESLNLSLPCGSDYFKILLKTSKSTDYYDVEGVNKDGIVGECFITPNFFESDQFLTKVPIFDSESNVIGQLTINLSTDEVHILPYKNYKVLEKMLLNMDISKLVQFISPLVDSSHLEPWSIMMLDVFQTLHKEREFFDTLMRQELASIDSITRTHRISESISSSTVSGADSNVSGASKTPSRAFNTIFRGNSILSKALEKYDIRVGQEYLEKMLGPFIQKVVSENKNCVCDPKTCPDDYEENYKNLLGYVEILWEKIYTTSNDLPREIRDEWKNLRRNVELSVDPNDSETPLNALTAFIFLRFLCPAIMNPQLFNLTRGYHNANISRSLTLIAKVLMVFANRSEFKPHKDPSLMRLNIDFIDKHKDEIVAYYDRVTGCKMDFNEKVLDLSNSKDRLKLNTSEEILNELPTMPYLIDKYLNLTKLCQILYNEVKENGSESKSTDTSPQTDNDSALLGVDVSGLGTGDFLKNLLDDNDEEFSNILFKRDFSMKELTDQAVHIMEKVQSLERVLKRAETPEAFDEKNWRMFISSIIRSVRLTEDDIILNDQFVLHNPDLSMEEDHQLIGLLTSLSKVTPQTEDEMQNHHHHGKGNIFRKWFKHRS</sequence>
<dbReference type="GO" id="GO:0005096">
    <property type="term" value="F:GTPase activator activity"/>
    <property type="evidence" value="ECO:0007669"/>
    <property type="project" value="UniProtKB-KW"/>
</dbReference>
<dbReference type="InterPro" id="IPR001936">
    <property type="entry name" value="RasGAP_dom"/>
</dbReference>
<dbReference type="GO" id="GO:0007165">
    <property type="term" value="P:signal transduction"/>
    <property type="evidence" value="ECO:0007669"/>
    <property type="project" value="UniProtKB-ARBA"/>
</dbReference>
<evidence type="ECO:0000256" key="1">
    <source>
        <dbReference type="ARBA" id="ARBA00022468"/>
    </source>
</evidence>
<dbReference type="SUPFAM" id="SSF48350">
    <property type="entry name" value="GTPase activation domain, GAP"/>
    <property type="match status" value="1"/>
</dbReference>
<dbReference type="Proteomes" id="UP000478008">
    <property type="component" value="Unassembled WGS sequence"/>
</dbReference>
<protein>
    <submittedName>
        <fullName evidence="3">DEBR0S3_15148g1_1</fullName>
    </submittedName>
</protein>
<dbReference type="SMART" id="SM00323">
    <property type="entry name" value="RasGAP"/>
    <property type="match status" value="1"/>
</dbReference>
<proteinExistence type="predicted"/>
<dbReference type="PROSITE" id="PS00509">
    <property type="entry name" value="RAS_GTPASE_ACTIV_1"/>
    <property type="match status" value="1"/>
</dbReference>
<dbReference type="InterPro" id="IPR023152">
    <property type="entry name" value="RasGAP_CS"/>
</dbReference>
<dbReference type="PANTHER" id="PTHR10194">
    <property type="entry name" value="RAS GTPASE-ACTIVATING PROTEINS"/>
    <property type="match status" value="1"/>
</dbReference>
<evidence type="ECO:0000313" key="3">
    <source>
        <dbReference type="EMBL" id="VUG18584.1"/>
    </source>
</evidence>
<dbReference type="InterPro" id="IPR039360">
    <property type="entry name" value="Ras_GTPase"/>
</dbReference>
<dbReference type="Pfam" id="PF00616">
    <property type="entry name" value="RasGAP"/>
    <property type="match status" value="2"/>
</dbReference>
<dbReference type="PROSITE" id="PS50018">
    <property type="entry name" value="RAS_GTPASE_ACTIV_2"/>
    <property type="match status" value="1"/>
</dbReference>
<dbReference type="PANTHER" id="PTHR10194:SF60">
    <property type="entry name" value="RAS GTPASE-ACTIVATING PROTEIN RASKOL"/>
    <property type="match status" value="1"/>
</dbReference>
<dbReference type="OMA" id="ITRTHRI"/>
<accession>A0A7D9H2N3</accession>
<evidence type="ECO:0000259" key="2">
    <source>
        <dbReference type="PROSITE" id="PS50018"/>
    </source>
</evidence>
<dbReference type="InterPro" id="IPR008936">
    <property type="entry name" value="Rho_GTPase_activation_prot"/>
</dbReference>
<reference evidence="3 4" key="1">
    <citation type="submission" date="2019-07" db="EMBL/GenBank/DDBJ databases">
        <authorList>
            <person name="Friedrich A."/>
            <person name="Schacherer J."/>
        </authorList>
    </citation>
    <scope>NUCLEOTIDE SEQUENCE [LARGE SCALE GENOMIC DNA]</scope>
</reference>
<keyword evidence="4" id="KW-1185">Reference proteome</keyword>
<evidence type="ECO:0000313" key="4">
    <source>
        <dbReference type="Proteomes" id="UP000478008"/>
    </source>
</evidence>
<name>A0A7D9H2N3_DEKBR</name>